<reference evidence="1" key="1">
    <citation type="submission" date="2020-05" db="EMBL/GenBank/DDBJ databases">
        <authorList>
            <person name="Chiriac C."/>
            <person name="Salcher M."/>
            <person name="Ghai R."/>
            <person name="Kavagutti S V."/>
        </authorList>
    </citation>
    <scope>NUCLEOTIDE SEQUENCE</scope>
</reference>
<evidence type="ECO:0000313" key="1">
    <source>
        <dbReference type="EMBL" id="CAB4219145.1"/>
    </source>
</evidence>
<dbReference type="EMBL" id="LR797474">
    <property type="protein sequence ID" value="CAB4219145.1"/>
    <property type="molecule type" value="Genomic_DNA"/>
</dbReference>
<sequence length="65" mass="7410">MYYLAKLRFESEDDSGKTKKIREQYLVEATSIGEAEEKLLKRFGEGISPCQLEAVQESKILGLIE</sequence>
<organism evidence="1">
    <name type="scientific">uncultured Caudovirales phage</name>
    <dbReference type="NCBI Taxonomy" id="2100421"/>
    <lineage>
        <taxon>Viruses</taxon>
        <taxon>Duplodnaviria</taxon>
        <taxon>Heunggongvirae</taxon>
        <taxon>Uroviricota</taxon>
        <taxon>Caudoviricetes</taxon>
        <taxon>Peduoviridae</taxon>
        <taxon>Maltschvirus</taxon>
        <taxon>Maltschvirus maltsch</taxon>
    </lineage>
</organism>
<accession>A0A6J5SUX8</accession>
<dbReference type="Pfam" id="PF14902">
    <property type="entry name" value="DUF4494"/>
    <property type="match status" value="1"/>
</dbReference>
<name>A0A6J5SUX8_9CAUD</name>
<protein>
    <submittedName>
        <fullName evidence="1">Uncharacterized protein</fullName>
    </submittedName>
</protein>
<proteinExistence type="predicted"/>
<gene>
    <name evidence="1" type="ORF">UFOVP1604_228</name>
</gene>
<dbReference type="InterPro" id="IPR027848">
    <property type="entry name" value="DUF4494"/>
</dbReference>